<keyword evidence="2" id="KW-1185">Reference proteome</keyword>
<protein>
    <submittedName>
        <fullName evidence="1">Uncharacterized protein</fullName>
    </submittedName>
</protein>
<gene>
    <name evidence="1" type="ORF">H6G14_16190</name>
</gene>
<reference evidence="1 2" key="1">
    <citation type="journal article" date="2020" name="ISME J.">
        <title>Comparative genomics reveals insights into cyanobacterial evolution and habitat adaptation.</title>
        <authorList>
            <person name="Chen M.Y."/>
            <person name="Teng W.K."/>
            <person name="Zhao L."/>
            <person name="Hu C.X."/>
            <person name="Zhou Y.K."/>
            <person name="Han B.P."/>
            <person name="Song L.R."/>
            <person name="Shu W.S."/>
        </authorList>
    </citation>
    <scope>NUCLEOTIDE SEQUENCE [LARGE SCALE GENOMIC DNA]</scope>
    <source>
        <strain evidence="1 2">FACHB-3921</strain>
    </source>
</reference>
<dbReference type="EMBL" id="JACJQL010000023">
    <property type="protein sequence ID" value="MBD2252826.1"/>
    <property type="molecule type" value="Genomic_DNA"/>
</dbReference>
<sequence>MPLPLSTWLNFLDDTTASVFSRLGTSPVCSPDYLQAMANAAIEAGECDFDKRGNSPQLPVKGIPIELRSRFPNSSCLQYFGI</sequence>
<evidence type="ECO:0000313" key="1">
    <source>
        <dbReference type="EMBL" id="MBD2252826.1"/>
    </source>
</evidence>
<dbReference type="Proteomes" id="UP000621307">
    <property type="component" value="Unassembled WGS sequence"/>
</dbReference>
<accession>A0ABR8BG82</accession>
<evidence type="ECO:0000313" key="2">
    <source>
        <dbReference type="Proteomes" id="UP000621307"/>
    </source>
</evidence>
<organism evidence="1 2">
    <name type="scientific">Nostoc parmelioides FACHB-3921</name>
    <dbReference type="NCBI Taxonomy" id="2692909"/>
    <lineage>
        <taxon>Bacteria</taxon>
        <taxon>Bacillati</taxon>
        <taxon>Cyanobacteriota</taxon>
        <taxon>Cyanophyceae</taxon>
        <taxon>Nostocales</taxon>
        <taxon>Nostocaceae</taxon>
        <taxon>Nostoc</taxon>
    </lineage>
</organism>
<dbReference type="RefSeq" id="WP_190568399.1">
    <property type="nucleotide sequence ID" value="NZ_JACJQL010000023.1"/>
</dbReference>
<name>A0ABR8BG82_9NOSO</name>
<comment type="caution">
    <text evidence="1">The sequence shown here is derived from an EMBL/GenBank/DDBJ whole genome shotgun (WGS) entry which is preliminary data.</text>
</comment>
<proteinExistence type="predicted"/>